<dbReference type="AlphaFoldDB" id="W5JKX2"/>
<dbReference type="Pfam" id="PF02958">
    <property type="entry name" value="EcKL"/>
    <property type="match status" value="1"/>
</dbReference>
<accession>W5JKX2</accession>
<organism evidence="2">
    <name type="scientific">Anopheles darlingi</name>
    <name type="common">Mosquito</name>
    <dbReference type="NCBI Taxonomy" id="43151"/>
    <lineage>
        <taxon>Eukaryota</taxon>
        <taxon>Metazoa</taxon>
        <taxon>Ecdysozoa</taxon>
        <taxon>Arthropoda</taxon>
        <taxon>Hexapoda</taxon>
        <taxon>Insecta</taxon>
        <taxon>Pterygota</taxon>
        <taxon>Neoptera</taxon>
        <taxon>Endopterygota</taxon>
        <taxon>Diptera</taxon>
        <taxon>Nematocera</taxon>
        <taxon>Culicoidea</taxon>
        <taxon>Culicidae</taxon>
        <taxon>Anophelinae</taxon>
        <taxon>Anopheles</taxon>
    </lineage>
</organism>
<dbReference type="EMBL" id="ADMH02001256">
    <property type="protein sequence ID" value="ETN63404.1"/>
    <property type="molecule type" value="Genomic_DNA"/>
</dbReference>
<dbReference type="SUPFAM" id="SSF56112">
    <property type="entry name" value="Protein kinase-like (PK-like)"/>
    <property type="match status" value="1"/>
</dbReference>
<dbReference type="VEuPathDB" id="VectorBase:ADAC004888"/>
<proteinExistence type="predicted"/>
<evidence type="ECO:0000259" key="1">
    <source>
        <dbReference type="SMART" id="SM00587"/>
    </source>
</evidence>
<evidence type="ECO:0000313" key="4">
    <source>
        <dbReference type="Proteomes" id="UP000000673"/>
    </source>
</evidence>
<reference evidence="2" key="2">
    <citation type="submission" date="2010-05" db="EMBL/GenBank/DDBJ databases">
        <authorList>
            <person name="Almeida L.G."/>
            <person name="Nicolas M.F."/>
            <person name="Souza R.C."/>
            <person name="Vasconcelos A.T.R."/>
        </authorList>
    </citation>
    <scope>NUCLEOTIDE SEQUENCE</scope>
</reference>
<reference evidence="2" key="3">
    <citation type="journal article" date="2013" name="Nucleic Acids Res.">
        <title>The genome of Anopheles darlingi, the main neotropical malaria vector.</title>
        <authorList>
            <person name="Marinotti O."/>
            <person name="Cerqueira G.C."/>
            <person name="de Almeida L.G."/>
            <person name="Ferro M.I."/>
            <person name="Loreto E.L."/>
            <person name="Zaha A."/>
            <person name="Teixeira S.M."/>
            <person name="Wespiser A.R."/>
            <person name="Almeida E Silva A."/>
            <person name="Schlindwein A.D."/>
            <person name="Pacheco A.C."/>
            <person name="Silva A.L."/>
            <person name="Graveley B.R."/>
            <person name="Walenz B.P."/>
            <person name="Lima Bde A."/>
            <person name="Ribeiro C.A."/>
            <person name="Nunes-Silva C.G."/>
            <person name="de Carvalho C.R."/>
            <person name="Soares C.M."/>
            <person name="de Menezes C.B."/>
            <person name="Matiolli C."/>
            <person name="Caffrey D."/>
            <person name="Araujo D.A."/>
            <person name="de Oliveira D.M."/>
            <person name="Golenbock D."/>
            <person name="Grisard E.C."/>
            <person name="Fantinatti-Garboggini F."/>
            <person name="de Carvalho F.M."/>
            <person name="Barcellos F.G."/>
            <person name="Prosdocimi F."/>
            <person name="May G."/>
            <person name="Azevedo Junior G.M."/>
            <person name="Guimaraes G.M."/>
            <person name="Goldman G.H."/>
            <person name="Padilha I.Q."/>
            <person name="Batista Jda S."/>
            <person name="Ferro J.A."/>
            <person name="Ribeiro J.M."/>
            <person name="Fietto J.L."/>
            <person name="Dabbas K.M."/>
            <person name="Cerdeira L."/>
            <person name="Agnez-Lima L.F."/>
            <person name="Brocchi M."/>
            <person name="de Carvalho M.O."/>
            <person name="Teixeira Mde M."/>
            <person name="Diniz Maia Mde M."/>
            <person name="Goldman M.H."/>
            <person name="Cruz Schneider M.P."/>
            <person name="Felipe M.S."/>
            <person name="Hungria M."/>
            <person name="Nicolas M.F."/>
            <person name="Pereira M."/>
            <person name="Montes M.A."/>
            <person name="Cantao M.E."/>
            <person name="Vincentz M."/>
            <person name="Rafael M.S."/>
            <person name="Silverman N."/>
            <person name="Stoco P.H."/>
            <person name="Souza R.C."/>
            <person name="Vicentini R."/>
            <person name="Gazzinelli R.T."/>
            <person name="Neves Rde O."/>
            <person name="Silva R."/>
            <person name="Astolfi-Filho S."/>
            <person name="Maciel T.E."/>
            <person name="Urmenyi T.P."/>
            <person name="Tadei W.P."/>
            <person name="Camargo E.P."/>
            <person name="de Vasconcelos A.T."/>
        </authorList>
    </citation>
    <scope>NUCLEOTIDE SEQUENCE</scope>
</reference>
<dbReference type="HOGENOM" id="CLU_010718_3_1_1"/>
<dbReference type="OMA" id="CCVDVMN"/>
<evidence type="ECO:0000313" key="2">
    <source>
        <dbReference type="EMBL" id="ETN63404.1"/>
    </source>
</evidence>
<keyword evidence="4" id="KW-1185">Reference proteome</keyword>
<dbReference type="InterPro" id="IPR004119">
    <property type="entry name" value="EcKL"/>
</dbReference>
<protein>
    <recommendedName>
        <fullName evidence="1">CHK kinase-like domain-containing protein</fullName>
    </recommendedName>
</protein>
<sequence>MDSIRDLLSNDDCEKIIERFVAASGDDTAAIKIISYDAEIIPGHPGYIGDYSYLRITYQRTKQDRIEMARFFVKSTPRYDAELRKIVEACGIFRKEAVFYDKLHAHYQRDPVKVNKWAPDCYLARNELIVLEDLSQTRYRTMPFQKLFREQHMQLVFDRLAQMHACAIEFEVNQLNGRSIDAVYGEEILFETTFTPTSGWFVAGMKGILTVALERSHYSKDPTKRAIIEEQMMSRMEHIYALSKPTDQFRCTVVHRDLWFNNFMFQPAPNDTDCDNPLDCLLIDFQLARYLPPAVDFQCALYLLTDRAQREQQRERFIEFYYNSFQQKLALLGLDAALLLPRAQFEETLAHYRLVGLVWAGVLHGFVNFPQGMMDDLHQSDSDTYTRMSMVNRDDFILKYYDCDRFYRDRMDDVVNETIEYLFNFHH</sequence>
<dbReference type="PANTHER" id="PTHR11012:SF59">
    <property type="entry name" value="CHK KINASE-LIKE DOMAIN-CONTAINING PROTEIN-RELATED"/>
    <property type="match status" value="1"/>
</dbReference>
<dbReference type="Gene3D" id="3.90.1200.10">
    <property type="match status" value="1"/>
</dbReference>
<dbReference type="EnsemblMetazoa" id="ADAC004888-RA">
    <property type="protein sequence ID" value="ADAC004888-PA"/>
    <property type="gene ID" value="ADAC004888"/>
</dbReference>
<dbReference type="Proteomes" id="UP000000673">
    <property type="component" value="Unassembled WGS sequence"/>
</dbReference>
<gene>
    <name evidence="2" type="ORF">AND_004888</name>
</gene>
<evidence type="ECO:0000313" key="3">
    <source>
        <dbReference type="EnsemblMetazoa" id="ADAC004888-PA"/>
    </source>
</evidence>
<dbReference type="VEuPathDB" id="VectorBase:ADAR2_001819"/>
<name>W5JKX2_ANODA</name>
<dbReference type="InterPro" id="IPR011009">
    <property type="entry name" value="Kinase-like_dom_sf"/>
</dbReference>
<dbReference type="PANTHER" id="PTHR11012">
    <property type="entry name" value="PROTEIN KINASE-LIKE DOMAIN-CONTAINING"/>
    <property type="match status" value="1"/>
</dbReference>
<dbReference type="SMART" id="SM00587">
    <property type="entry name" value="CHK"/>
    <property type="match status" value="1"/>
</dbReference>
<dbReference type="eggNOG" id="ENOG502SF49">
    <property type="taxonomic scope" value="Eukaryota"/>
</dbReference>
<reference evidence="2 4" key="1">
    <citation type="journal article" date="2010" name="BMC Genomics">
        <title>Combination of measures distinguishes pre-miRNAs from other stem-loops in the genome of the newly sequenced Anopheles darlingi.</title>
        <authorList>
            <person name="Mendes N.D."/>
            <person name="Freitas A.T."/>
            <person name="Vasconcelos A.T."/>
            <person name="Sagot M.F."/>
        </authorList>
    </citation>
    <scope>NUCLEOTIDE SEQUENCE</scope>
</reference>
<dbReference type="InterPro" id="IPR015897">
    <property type="entry name" value="CHK_kinase-like"/>
</dbReference>
<reference evidence="3" key="4">
    <citation type="submission" date="2015-06" db="UniProtKB">
        <authorList>
            <consortium name="EnsemblMetazoa"/>
        </authorList>
    </citation>
    <scope>IDENTIFICATION</scope>
</reference>
<feature type="domain" description="CHK kinase-like" evidence="1">
    <location>
        <begin position="129"/>
        <end position="331"/>
    </location>
</feature>